<dbReference type="OrthoDB" id="11383at2157"/>
<organism evidence="2 3">
    <name type="scientific">Pyrodictium occultum</name>
    <dbReference type="NCBI Taxonomy" id="2309"/>
    <lineage>
        <taxon>Archaea</taxon>
        <taxon>Thermoproteota</taxon>
        <taxon>Thermoprotei</taxon>
        <taxon>Desulfurococcales</taxon>
        <taxon>Pyrodictiaceae</taxon>
        <taxon>Pyrodictium</taxon>
    </lineage>
</organism>
<dbReference type="SUPFAM" id="SSF144010">
    <property type="entry name" value="CofE-like"/>
    <property type="match status" value="1"/>
</dbReference>
<evidence type="ECO:0000313" key="3">
    <source>
        <dbReference type="Proteomes" id="UP000053352"/>
    </source>
</evidence>
<protein>
    <recommendedName>
        <fullName evidence="1">Coenzyme F420:L-glutamate ligase-like domain-containing protein</fullName>
    </recommendedName>
</protein>
<feature type="domain" description="Coenzyme F420:L-glutamate ligase-like" evidence="1">
    <location>
        <begin position="9"/>
        <end position="253"/>
    </location>
</feature>
<dbReference type="Proteomes" id="UP000053352">
    <property type="component" value="Unassembled WGS sequence"/>
</dbReference>
<dbReference type="Gene3D" id="3.30.1330.100">
    <property type="entry name" value="CofE-like"/>
    <property type="match status" value="1"/>
</dbReference>
<dbReference type="EMBL" id="LNTB01000001">
    <property type="protein sequence ID" value="KSW11504.1"/>
    <property type="molecule type" value="Genomic_DNA"/>
</dbReference>
<dbReference type="PANTHER" id="PTHR47917">
    <property type="match status" value="1"/>
</dbReference>
<dbReference type="Pfam" id="PF01996">
    <property type="entry name" value="F420_ligase"/>
    <property type="match status" value="1"/>
</dbReference>
<dbReference type="GO" id="GO:0052618">
    <property type="term" value="F:coenzyme F420-0:L-glutamate ligase activity"/>
    <property type="evidence" value="ECO:0007669"/>
    <property type="project" value="TreeGrafter"/>
</dbReference>
<accession>A0A0V8RTX3</accession>
<keyword evidence="3" id="KW-1185">Reference proteome</keyword>
<comment type="caution">
    <text evidence="2">The sequence shown here is derived from an EMBL/GenBank/DDBJ whole genome shotgun (WGS) entry which is preliminary data.</text>
</comment>
<dbReference type="InterPro" id="IPR002847">
    <property type="entry name" value="F420-0_gamma-glut_ligase-dom"/>
</dbReference>
<proteinExistence type="predicted"/>
<dbReference type="AlphaFoldDB" id="A0A0V8RTX3"/>
<sequence>MPRAVLCGLPLPEVEPGDDLAALIAGAAERECGGLRAGDVVAVASKVLSKSLGLLYRLDKVEPSPRARRIAERAGLDPRYVEILLRESGEVLAAIPFKRLVEEGVVAWETLARSREKLFRALDQFPTIFLTKRDGMLWTDSGIDGSNHPPGVYSVPPRDLDGHARRLSEQLSRAAGGPVAVVICDTEVMPGGALDIARGAYGFPVLMRRFGDPDRYGKPKFGGADNLANAVCASASLLAGQHAEGIPAVILRGLRYEWSTAGVRDALGKTRAAAAVRATLWHTARVLGLRSLLRLLRGA</sequence>
<evidence type="ECO:0000259" key="1">
    <source>
        <dbReference type="Pfam" id="PF01996"/>
    </source>
</evidence>
<dbReference type="PANTHER" id="PTHR47917:SF1">
    <property type="entry name" value="COENZYME F420:L-GLUTAMATE LIGASE"/>
    <property type="match status" value="1"/>
</dbReference>
<name>A0A0V8RTX3_PYROC</name>
<gene>
    <name evidence="2" type="ORF">CF15_01285</name>
</gene>
<evidence type="ECO:0000313" key="2">
    <source>
        <dbReference type="EMBL" id="KSW11504.1"/>
    </source>
</evidence>
<dbReference type="RefSeq" id="WP_058370180.1">
    <property type="nucleotide sequence ID" value="NZ_LNTB01000001.1"/>
</dbReference>
<dbReference type="STRING" id="2309.CF15_01285"/>
<reference evidence="2 3" key="1">
    <citation type="submission" date="2015-11" db="EMBL/GenBank/DDBJ databases">
        <title>Genome sequence of Pyrodictium occultum PL-19, a marine hyperthermophilic archaeon isolated from Volcano, Italy.</title>
        <authorList>
            <person name="Utturkar S."/>
            <person name="Huber H."/>
            <person name="Leptihn S."/>
            <person name="Brown S."/>
            <person name="Stetter K.O."/>
            <person name="Podar M."/>
        </authorList>
    </citation>
    <scope>NUCLEOTIDE SEQUENCE [LARGE SCALE GENOMIC DNA]</scope>
    <source>
        <strain evidence="2 3">PL-19</strain>
    </source>
</reference>